<evidence type="ECO:0000313" key="2">
    <source>
        <dbReference type="Proteomes" id="UP000831701"/>
    </source>
</evidence>
<sequence>MTILSVSKSDEGLYKCRISDVGESAESRLEVRGVFQTLNSSDTEKEVSDEAGPDDPAAPVISFSTIILHMLVGTPYLLSTIILGLIYRDSRRAHQLVAEDRRNHVIMEVE</sequence>
<organism evidence="1 2">
    <name type="scientific">Scortum barcoo</name>
    <name type="common">barcoo grunter</name>
    <dbReference type="NCBI Taxonomy" id="214431"/>
    <lineage>
        <taxon>Eukaryota</taxon>
        <taxon>Metazoa</taxon>
        <taxon>Chordata</taxon>
        <taxon>Craniata</taxon>
        <taxon>Vertebrata</taxon>
        <taxon>Euteleostomi</taxon>
        <taxon>Actinopterygii</taxon>
        <taxon>Neopterygii</taxon>
        <taxon>Teleostei</taxon>
        <taxon>Neoteleostei</taxon>
        <taxon>Acanthomorphata</taxon>
        <taxon>Eupercaria</taxon>
        <taxon>Centrarchiformes</taxon>
        <taxon>Terapontoidei</taxon>
        <taxon>Terapontidae</taxon>
        <taxon>Scortum</taxon>
    </lineage>
</organism>
<reference evidence="1" key="1">
    <citation type="submission" date="2022-04" db="EMBL/GenBank/DDBJ databases">
        <title>Jade perch genome.</title>
        <authorList>
            <person name="Chao B."/>
        </authorList>
    </citation>
    <scope>NUCLEOTIDE SEQUENCE</scope>
    <source>
        <strain evidence="1">CB-2022</strain>
    </source>
</reference>
<gene>
    <name evidence="1" type="ORF">L3Q82_003826</name>
</gene>
<dbReference type="EMBL" id="CM041532">
    <property type="protein sequence ID" value="KAI3375489.1"/>
    <property type="molecule type" value="Genomic_DNA"/>
</dbReference>
<proteinExistence type="predicted"/>
<keyword evidence="2" id="KW-1185">Reference proteome</keyword>
<protein>
    <submittedName>
        <fullName evidence="1">Uncharacterized protein</fullName>
    </submittedName>
</protein>
<comment type="caution">
    <text evidence="1">The sequence shown here is derived from an EMBL/GenBank/DDBJ whole genome shotgun (WGS) entry which is preliminary data.</text>
</comment>
<accession>A0ACB8X6Y2</accession>
<name>A0ACB8X6Y2_9TELE</name>
<dbReference type="Proteomes" id="UP000831701">
    <property type="component" value="Chromosome 2"/>
</dbReference>
<evidence type="ECO:0000313" key="1">
    <source>
        <dbReference type="EMBL" id="KAI3375489.1"/>
    </source>
</evidence>